<dbReference type="PANTHER" id="PTHR38926:SF5">
    <property type="entry name" value="F-BOX AND LEUCINE-RICH REPEAT PROTEIN 6"/>
    <property type="match status" value="1"/>
</dbReference>
<organism evidence="2 3">
    <name type="scientific">Tetrapyrgos nigripes</name>
    <dbReference type="NCBI Taxonomy" id="182062"/>
    <lineage>
        <taxon>Eukaryota</taxon>
        <taxon>Fungi</taxon>
        <taxon>Dikarya</taxon>
        <taxon>Basidiomycota</taxon>
        <taxon>Agaricomycotina</taxon>
        <taxon>Agaricomycetes</taxon>
        <taxon>Agaricomycetidae</taxon>
        <taxon>Agaricales</taxon>
        <taxon>Marasmiineae</taxon>
        <taxon>Marasmiaceae</taxon>
        <taxon>Tetrapyrgos</taxon>
    </lineage>
</organism>
<dbReference type="Pfam" id="PF12937">
    <property type="entry name" value="F-box-like"/>
    <property type="match status" value="1"/>
</dbReference>
<accession>A0A8H5GTF6</accession>
<proteinExistence type="predicted"/>
<name>A0A8H5GTF6_9AGAR</name>
<comment type="caution">
    <text evidence="2">The sequence shown here is derived from an EMBL/GenBank/DDBJ whole genome shotgun (WGS) entry which is preliminary data.</text>
</comment>
<sequence length="502" mass="57553">MQAYPRDPPHHPPKRVSELPDSLLSSIFLRCSPSDAVERTLSRVCQRWRNVALDLPALWTRIVLDCPAAHQEDVLQTYLQRAIGTTRNSPPLPLELYIEGRDSTPWTRLIRIIHAHKPLWRAISIRVLSGVLSFTDAAAQFTHLDLPLIEHLSIIFHIYPQDDEKEILMESPVIIFAGSTHVKTLRLQGTGAAYLQLAKQNVTTLHLKESAFRVRECPDLHILLQFFPSLVHLSLLGDFVRIGLPQPRRIIDTPNLRSLRVSDSTTLSTLLLSLSAPGLEFLTLRNFTCAQLQLFRERYEPWSDSPNADRFPKLRTLVLIRPEVSKDELRRLFSDFASITRLDLINCFSDDALEVLAEKNPDLGRVGLSTLLPLPYLEILSVHHLRNVEQALGQFVSPRAEAGGSIPKLRLHANIPRSEVFSLLHENIIWRWDKLDSWPLSDVSASEYRVFEDEHDLGMQMLTKPPNERNLMLNLRAPQREDESPNWWQKLGKWLKRFIGFS</sequence>
<dbReference type="SUPFAM" id="SSF52047">
    <property type="entry name" value="RNI-like"/>
    <property type="match status" value="1"/>
</dbReference>
<dbReference type="PROSITE" id="PS50181">
    <property type="entry name" value="FBOX"/>
    <property type="match status" value="1"/>
</dbReference>
<dbReference type="OrthoDB" id="3244423at2759"/>
<dbReference type="InterPro" id="IPR032675">
    <property type="entry name" value="LRR_dom_sf"/>
</dbReference>
<reference evidence="2 3" key="1">
    <citation type="journal article" date="2020" name="ISME J.">
        <title>Uncovering the hidden diversity of litter-decomposition mechanisms in mushroom-forming fungi.</title>
        <authorList>
            <person name="Floudas D."/>
            <person name="Bentzer J."/>
            <person name="Ahren D."/>
            <person name="Johansson T."/>
            <person name="Persson P."/>
            <person name="Tunlid A."/>
        </authorList>
    </citation>
    <scope>NUCLEOTIDE SEQUENCE [LARGE SCALE GENOMIC DNA]</scope>
    <source>
        <strain evidence="2 3">CBS 291.85</strain>
    </source>
</reference>
<evidence type="ECO:0000313" key="2">
    <source>
        <dbReference type="EMBL" id="KAF5370767.1"/>
    </source>
</evidence>
<evidence type="ECO:0000313" key="3">
    <source>
        <dbReference type="Proteomes" id="UP000559256"/>
    </source>
</evidence>
<dbReference type="PANTHER" id="PTHR38926">
    <property type="entry name" value="F-BOX DOMAIN CONTAINING PROTEIN, EXPRESSED"/>
    <property type="match status" value="1"/>
</dbReference>
<dbReference type="EMBL" id="JAACJM010000010">
    <property type="protein sequence ID" value="KAF5370767.1"/>
    <property type="molecule type" value="Genomic_DNA"/>
</dbReference>
<gene>
    <name evidence="2" type="ORF">D9758_002129</name>
</gene>
<dbReference type="Proteomes" id="UP000559256">
    <property type="component" value="Unassembled WGS sequence"/>
</dbReference>
<dbReference type="SUPFAM" id="SSF81383">
    <property type="entry name" value="F-box domain"/>
    <property type="match status" value="1"/>
</dbReference>
<feature type="domain" description="F-box" evidence="1">
    <location>
        <begin position="13"/>
        <end position="62"/>
    </location>
</feature>
<dbReference type="InterPro" id="IPR036047">
    <property type="entry name" value="F-box-like_dom_sf"/>
</dbReference>
<evidence type="ECO:0000259" key="1">
    <source>
        <dbReference type="PROSITE" id="PS50181"/>
    </source>
</evidence>
<protein>
    <recommendedName>
        <fullName evidence="1">F-box domain-containing protein</fullName>
    </recommendedName>
</protein>
<dbReference type="Gene3D" id="1.20.1280.50">
    <property type="match status" value="1"/>
</dbReference>
<dbReference type="AlphaFoldDB" id="A0A8H5GTF6"/>
<dbReference type="Gene3D" id="3.80.10.10">
    <property type="entry name" value="Ribonuclease Inhibitor"/>
    <property type="match status" value="1"/>
</dbReference>
<dbReference type="InterPro" id="IPR001810">
    <property type="entry name" value="F-box_dom"/>
</dbReference>
<keyword evidence="3" id="KW-1185">Reference proteome</keyword>